<dbReference type="SMART" id="SM00228">
    <property type="entry name" value="PDZ"/>
    <property type="match status" value="2"/>
</dbReference>
<protein>
    <recommendedName>
        <fullName evidence="5">Probable periplasmic serine endoprotease DegP-like</fullName>
        <ecNumber evidence="4">3.4.21.107</ecNumber>
    </recommendedName>
    <alternativeName>
        <fullName evidence="13">Protease Do</fullName>
    </alternativeName>
</protein>
<comment type="similarity">
    <text evidence="3">Belongs to the peptidase S1C family.</text>
</comment>
<evidence type="ECO:0000256" key="17">
    <source>
        <dbReference type="SAM" id="SignalP"/>
    </source>
</evidence>
<keyword evidence="11" id="KW-0720">Serine protease</keyword>
<keyword evidence="6" id="KW-0645">Protease</keyword>
<evidence type="ECO:0000313" key="19">
    <source>
        <dbReference type="EMBL" id="MBT1156189.1"/>
    </source>
</evidence>
<feature type="active site" description="Charge relay system" evidence="14">
    <location>
        <position position="235"/>
    </location>
</feature>
<evidence type="ECO:0000256" key="2">
    <source>
        <dbReference type="ARBA" id="ARBA00004418"/>
    </source>
</evidence>
<dbReference type="Pfam" id="PF13180">
    <property type="entry name" value="PDZ_2"/>
    <property type="match status" value="1"/>
</dbReference>
<feature type="region of interest" description="Disordered" evidence="16">
    <location>
        <begin position="62"/>
        <end position="81"/>
    </location>
</feature>
<dbReference type="EMBL" id="JAFLWW010000003">
    <property type="protein sequence ID" value="MBT1156189.1"/>
    <property type="molecule type" value="Genomic_DNA"/>
</dbReference>
<keyword evidence="20" id="KW-1185">Reference proteome</keyword>
<keyword evidence="8" id="KW-0677">Repeat</keyword>
<keyword evidence="7 17" id="KW-0732">Signal</keyword>
<feature type="binding site" evidence="15">
    <location>
        <position position="130"/>
    </location>
    <ligand>
        <name>substrate</name>
    </ligand>
</feature>
<comment type="subcellular location">
    <subcellularLocation>
        <location evidence="2">Periplasm</location>
    </subcellularLocation>
</comment>
<dbReference type="GO" id="GO:0006508">
    <property type="term" value="P:proteolysis"/>
    <property type="evidence" value="ECO:0007669"/>
    <property type="project" value="UniProtKB-KW"/>
</dbReference>
<feature type="binding site" evidence="15">
    <location>
        <position position="160"/>
    </location>
    <ligand>
        <name>substrate</name>
    </ligand>
</feature>
<sequence length="506" mass="52489">MISTPLLRAMRKASLAATTALMIGAAVAPSFVTPALAQGPESVANLAEGLLGAVVNISTSQTVKGSGGGEDENAVPMPQLPEGSPFQDFFDEFFKKNREGQDNGGSQKVQSLGSGFVVDAEKGIVVTNNHVIADADEIEVNFSDGSKLKAELVGTDTKTDIAVLKVDPKAKKLTAVKFGDSDKMRIGDWVMAIGNPFGLGGTVTVGIISARNRDINSGPYDDFIQTDAAINRGNSGGPLFNMEGQVIGINTAIISPSGGSIGIGFSIPAEIAVGVVNQLAEFGETRRGWLGVRIQPVTDDIAESLGMATAKGALIAGIIKGGPVDKGQILPGDVVIKFDGRDVVEMRDLPRVVAESPVGKAVDVVIVRKGVEQTVKVTLGRLEDGEKLAEGEAAKPEEDADKGAEVAAASVLGMTIGELNADTRAKFGIAAEVSGAVVTAVAKDSAAAERGIVAGEVITEIAQESVSTPKEVMDRIAALKEQGRKNALLMLASKTGELRFVTIRMD</sequence>
<evidence type="ECO:0000256" key="14">
    <source>
        <dbReference type="PIRSR" id="PIRSR611782-1"/>
    </source>
</evidence>
<keyword evidence="9" id="KW-0574">Periplasm</keyword>
<evidence type="ECO:0000259" key="18">
    <source>
        <dbReference type="PROSITE" id="PS50106"/>
    </source>
</evidence>
<evidence type="ECO:0000256" key="7">
    <source>
        <dbReference type="ARBA" id="ARBA00022729"/>
    </source>
</evidence>
<dbReference type="InterPro" id="IPR051201">
    <property type="entry name" value="Chloro_Bact_Ser_Proteases"/>
</dbReference>
<reference evidence="19" key="1">
    <citation type="journal article" date="2021" name="Microorganisms">
        <title>Phylogenomic Reconstruction and Metabolic Potential of the Genus Aminobacter.</title>
        <authorList>
            <person name="Artuso I."/>
            <person name="Turrini P."/>
            <person name="Pirolo M."/>
            <person name="Lugli G.A."/>
            <person name="Ventura M."/>
            <person name="Visca P."/>
        </authorList>
    </citation>
    <scope>NUCLEOTIDE SEQUENCE</scope>
    <source>
        <strain evidence="19">LMG 26462</strain>
    </source>
</reference>
<dbReference type="Gene3D" id="2.40.10.120">
    <property type="match status" value="1"/>
</dbReference>
<feature type="domain" description="PDZ" evidence="18">
    <location>
        <begin position="279"/>
        <end position="370"/>
    </location>
</feature>
<evidence type="ECO:0000256" key="11">
    <source>
        <dbReference type="ARBA" id="ARBA00022825"/>
    </source>
</evidence>
<name>A0A9X1AAA7_9HYPH</name>
<feature type="chain" id="PRO_5040919439" description="Probable periplasmic serine endoprotease DegP-like" evidence="17">
    <location>
        <begin position="29"/>
        <end position="506"/>
    </location>
</feature>
<gene>
    <name evidence="19" type="ORF">J1C56_11365</name>
</gene>
<evidence type="ECO:0000256" key="13">
    <source>
        <dbReference type="ARBA" id="ARBA00032850"/>
    </source>
</evidence>
<feature type="signal peptide" evidence="17">
    <location>
        <begin position="1"/>
        <end position="28"/>
    </location>
</feature>
<organism evidence="19 20">
    <name type="scientific">Aminobacter anthyllidis</name>
    <dbReference type="NCBI Taxonomy" id="1035067"/>
    <lineage>
        <taxon>Bacteria</taxon>
        <taxon>Pseudomonadati</taxon>
        <taxon>Pseudomonadota</taxon>
        <taxon>Alphaproteobacteria</taxon>
        <taxon>Hyphomicrobiales</taxon>
        <taxon>Phyllobacteriaceae</taxon>
        <taxon>Aminobacter</taxon>
    </lineage>
</organism>
<feature type="binding site" evidence="15">
    <location>
        <begin position="233"/>
        <end position="235"/>
    </location>
    <ligand>
        <name>substrate</name>
    </ligand>
</feature>
<evidence type="ECO:0000256" key="4">
    <source>
        <dbReference type="ARBA" id="ARBA00013035"/>
    </source>
</evidence>
<dbReference type="InterPro" id="IPR036034">
    <property type="entry name" value="PDZ_sf"/>
</dbReference>
<dbReference type="GO" id="GO:0004252">
    <property type="term" value="F:serine-type endopeptidase activity"/>
    <property type="evidence" value="ECO:0007669"/>
    <property type="project" value="InterPro"/>
</dbReference>
<evidence type="ECO:0000256" key="9">
    <source>
        <dbReference type="ARBA" id="ARBA00022764"/>
    </source>
</evidence>
<evidence type="ECO:0000256" key="15">
    <source>
        <dbReference type="PIRSR" id="PIRSR611782-2"/>
    </source>
</evidence>
<evidence type="ECO:0000256" key="6">
    <source>
        <dbReference type="ARBA" id="ARBA00022670"/>
    </source>
</evidence>
<evidence type="ECO:0000256" key="3">
    <source>
        <dbReference type="ARBA" id="ARBA00010541"/>
    </source>
</evidence>
<dbReference type="Pfam" id="PF13365">
    <property type="entry name" value="Trypsin_2"/>
    <property type="match status" value="1"/>
</dbReference>
<dbReference type="Gene3D" id="2.30.42.10">
    <property type="match status" value="2"/>
</dbReference>
<dbReference type="PANTHER" id="PTHR43343:SF3">
    <property type="entry name" value="PROTEASE DO-LIKE 8, CHLOROPLASTIC"/>
    <property type="match status" value="1"/>
</dbReference>
<dbReference type="PANTHER" id="PTHR43343">
    <property type="entry name" value="PEPTIDASE S12"/>
    <property type="match status" value="1"/>
</dbReference>
<reference evidence="19" key="2">
    <citation type="submission" date="2021-03" db="EMBL/GenBank/DDBJ databases">
        <authorList>
            <person name="Artuso I."/>
            <person name="Turrini P."/>
            <person name="Pirolo M."/>
            <person name="Lugli G.A."/>
            <person name="Ventura M."/>
            <person name="Visca P."/>
        </authorList>
    </citation>
    <scope>NUCLEOTIDE SEQUENCE</scope>
    <source>
        <strain evidence="19">LMG 26462</strain>
    </source>
</reference>
<keyword evidence="10" id="KW-0378">Hydrolase</keyword>
<dbReference type="CDD" id="cd10839">
    <property type="entry name" value="cpPDZ1_DegP-like"/>
    <property type="match status" value="1"/>
</dbReference>
<dbReference type="EC" id="3.4.21.107" evidence="4"/>
<evidence type="ECO:0000313" key="20">
    <source>
        <dbReference type="Proteomes" id="UP001138921"/>
    </source>
</evidence>
<evidence type="ECO:0000256" key="10">
    <source>
        <dbReference type="ARBA" id="ARBA00022801"/>
    </source>
</evidence>
<comment type="caution">
    <text evidence="19">The sequence shown here is derived from an EMBL/GenBank/DDBJ whole genome shotgun (WGS) entry which is preliminary data.</text>
</comment>
<evidence type="ECO:0000256" key="12">
    <source>
        <dbReference type="ARBA" id="ARBA00023016"/>
    </source>
</evidence>
<evidence type="ECO:0000256" key="16">
    <source>
        <dbReference type="SAM" id="MobiDB-lite"/>
    </source>
</evidence>
<dbReference type="AlphaFoldDB" id="A0A9X1AAA7"/>
<dbReference type="InterPro" id="IPR001478">
    <property type="entry name" value="PDZ"/>
</dbReference>
<dbReference type="PRINTS" id="PR00834">
    <property type="entry name" value="PROTEASES2C"/>
</dbReference>
<dbReference type="NCBIfam" id="TIGR02037">
    <property type="entry name" value="degP_htrA_DO"/>
    <property type="match status" value="1"/>
</dbReference>
<dbReference type="InterPro" id="IPR011782">
    <property type="entry name" value="Pept_S1C_Do"/>
</dbReference>
<evidence type="ECO:0000256" key="8">
    <source>
        <dbReference type="ARBA" id="ARBA00022737"/>
    </source>
</evidence>
<feature type="active site" description="Charge relay system" evidence="14">
    <location>
        <position position="160"/>
    </location>
</feature>
<dbReference type="GO" id="GO:0042597">
    <property type="term" value="C:periplasmic space"/>
    <property type="evidence" value="ECO:0007669"/>
    <property type="project" value="UniProtKB-SubCell"/>
</dbReference>
<feature type="active site" description="Charge relay system" evidence="14">
    <location>
        <position position="130"/>
    </location>
</feature>
<dbReference type="InterPro" id="IPR009003">
    <property type="entry name" value="Peptidase_S1_PA"/>
</dbReference>
<dbReference type="SUPFAM" id="SSF50156">
    <property type="entry name" value="PDZ domain-like"/>
    <property type="match status" value="2"/>
</dbReference>
<comment type="catalytic activity">
    <reaction evidence="1">
        <text>Acts on substrates that are at least partially unfolded. The cleavage site P1 residue is normally between a pair of hydrophobic residues, such as Val-|-Val.</text>
        <dbReference type="EC" id="3.4.21.107"/>
    </reaction>
</comment>
<dbReference type="RefSeq" id="WP_214389080.1">
    <property type="nucleotide sequence ID" value="NZ_JAFLWW010000003.1"/>
</dbReference>
<dbReference type="InterPro" id="IPR001940">
    <property type="entry name" value="Peptidase_S1C"/>
</dbReference>
<dbReference type="FunFam" id="2.40.10.120:FF:000007">
    <property type="entry name" value="Periplasmic serine endoprotease DegP-like"/>
    <property type="match status" value="1"/>
</dbReference>
<keyword evidence="12" id="KW-0346">Stress response</keyword>
<proteinExistence type="inferred from homology"/>
<evidence type="ECO:0000256" key="5">
    <source>
        <dbReference type="ARBA" id="ARBA00013958"/>
    </source>
</evidence>
<dbReference type="SUPFAM" id="SSF50494">
    <property type="entry name" value="Trypsin-like serine proteases"/>
    <property type="match status" value="1"/>
</dbReference>
<dbReference type="Proteomes" id="UP001138921">
    <property type="component" value="Unassembled WGS sequence"/>
</dbReference>
<dbReference type="PROSITE" id="PS50106">
    <property type="entry name" value="PDZ"/>
    <property type="match status" value="1"/>
</dbReference>
<evidence type="ECO:0000256" key="1">
    <source>
        <dbReference type="ARBA" id="ARBA00001772"/>
    </source>
</evidence>
<accession>A0A9X1AAA7</accession>